<protein>
    <recommendedName>
        <fullName evidence="1">Polysaccharide pyruvyl transferase domain-containing protein</fullName>
    </recommendedName>
</protein>
<dbReference type="RefSeq" id="WP_061095548.1">
    <property type="nucleotide sequence ID" value="NZ_CP014323.1"/>
</dbReference>
<dbReference type="Proteomes" id="UP000063991">
    <property type="component" value="Chromosome"/>
</dbReference>
<dbReference type="Pfam" id="PF04230">
    <property type="entry name" value="PS_pyruv_trans"/>
    <property type="match status" value="1"/>
</dbReference>
<dbReference type="EMBL" id="CP014323">
    <property type="protein sequence ID" value="AMJ99185.1"/>
    <property type="molecule type" value="Genomic_DNA"/>
</dbReference>
<dbReference type="AlphaFoldDB" id="A0A126Q1Z2"/>
<evidence type="ECO:0000313" key="3">
    <source>
        <dbReference type="Proteomes" id="UP000063991"/>
    </source>
</evidence>
<evidence type="ECO:0000313" key="2">
    <source>
        <dbReference type="EMBL" id="AMJ99185.1"/>
    </source>
</evidence>
<reference evidence="2 3" key="1">
    <citation type="submission" date="2015-12" db="EMBL/GenBank/DDBJ databases">
        <authorList>
            <person name="Shamseldin A."/>
            <person name="Moawad H."/>
            <person name="Abd El-Rahim W.M."/>
            <person name="Sadowsky M.J."/>
        </authorList>
    </citation>
    <scope>NUCLEOTIDE SEQUENCE [LARGE SCALE GENOMIC DNA]</scope>
    <source>
        <strain evidence="2 3">D7</strain>
    </source>
</reference>
<name>A0A126Q1Z2_ALTMA</name>
<dbReference type="OrthoDB" id="9803627at2"/>
<proteinExistence type="predicted"/>
<organism evidence="2 3">
    <name type="scientific">Alteromonas macleodii</name>
    <name type="common">Pseudoalteromonas macleodii</name>
    <dbReference type="NCBI Taxonomy" id="28108"/>
    <lineage>
        <taxon>Bacteria</taxon>
        <taxon>Pseudomonadati</taxon>
        <taxon>Pseudomonadota</taxon>
        <taxon>Gammaproteobacteria</taxon>
        <taxon>Alteromonadales</taxon>
        <taxon>Alteromonadaceae</taxon>
        <taxon>Alteromonas/Salinimonas group</taxon>
        <taxon>Alteromonas</taxon>
    </lineage>
</organism>
<accession>A0A126Q1Z2</accession>
<evidence type="ECO:0000259" key="1">
    <source>
        <dbReference type="Pfam" id="PF04230"/>
    </source>
</evidence>
<gene>
    <name evidence="2" type="ORF">AVL55_14085</name>
</gene>
<dbReference type="InterPro" id="IPR007345">
    <property type="entry name" value="Polysacch_pyruvyl_Trfase"/>
</dbReference>
<sequence>MYLHYFKSKTNNFGDALNPWFWEDVVGLNFDDNKEEVLVGIGTLLNDQNPFLKPNAAQIVHVVGTGAGYGSSIPQVRNNWRVHCVRGPLTAKAIGVDEKLASSDPVIYLNRFIKQSSTKQYKFSFMPHYSTMSNDLREAVESVGVKYISPLLSAEEVIKQVNESENIICEAMHGAILAEALRVPWYPVSTSSDILSFKWRDFCYSLDLEYDPQILPRLWGVQPLNIVQKGKRALKLKAFEYNLSKLIRSKRFILSKQSKLDEMNNKLEGFFSELKK</sequence>
<feature type="domain" description="Polysaccharide pyruvyl transferase" evidence="1">
    <location>
        <begin position="109"/>
        <end position="192"/>
    </location>
</feature>